<accession>A0ABP0EPJ1</accession>
<gene>
    <name evidence="1" type="ORF">R54876_GBNLAHCA_00749</name>
</gene>
<reference evidence="1 2" key="1">
    <citation type="submission" date="2024-01" db="EMBL/GenBank/DDBJ databases">
        <authorList>
            <person name="Botero Cardona J."/>
        </authorList>
    </citation>
    <scope>NUCLEOTIDE SEQUENCE [LARGE SCALE GENOMIC DNA]</scope>
    <source>
        <strain evidence="1 2">LMG 33000</strain>
    </source>
</reference>
<sequence>MIDQLKEYQVIFSDRPAVQKRIQAVLDCLEALQEQRLPVEPLPALAYSTRQILADPRLMGLDDLLSNLRQYLIEEFGIWFLPNEAWLNDLSAWIAKRPVLEIMAGNALLSAGLRKGGLAVSAVDNFDWAGQDILRPAPCTKVQQADALSAVQNFDKGVVLLAWAPDTTETDAKILDYLRKSQRKIDFIVIGQENGHTNSKLFWQKAQLETIEKLNQHYHSFDGIDDHVFLVK</sequence>
<keyword evidence="2" id="KW-1185">Reference proteome</keyword>
<proteinExistence type="predicted"/>
<evidence type="ECO:0000313" key="2">
    <source>
        <dbReference type="Proteomes" id="UP001314241"/>
    </source>
</evidence>
<comment type="caution">
    <text evidence="1">The sequence shown here is derived from an EMBL/GenBank/DDBJ whole genome shotgun (WGS) entry which is preliminary data.</text>
</comment>
<organism evidence="1 2">
    <name type="scientific">Eupransor demetentiae</name>
    <dbReference type="NCBI Taxonomy" id="3109584"/>
    <lineage>
        <taxon>Bacteria</taxon>
        <taxon>Bacillati</taxon>
        <taxon>Bacillota</taxon>
        <taxon>Bacilli</taxon>
        <taxon>Lactobacillales</taxon>
        <taxon>Lactobacillaceae</taxon>
        <taxon>Eupransor</taxon>
    </lineage>
</organism>
<evidence type="ECO:0000313" key="1">
    <source>
        <dbReference type="EMBL" id="CAK8054187.1"/>
    </source>
</evidence>
<dbReference type="Proteomes" id="UP001314241">
    <property type="component" value="Unassembled WGS sequence"/>
</dbReference>
<dbReference type="RefSeq" id="WP_349641725.1">
    <property type="nucleotide sequence ID" value="NZ_CAWVOH010000001.1"/>
</dbReference>
<name>A0ABP0EPJ1_9LACO</name>
<protein>
    <recommendedName>
        <fullName evidence="3">SAM-dependent methyltransferase</fullName>
    </recommendedName>
</protein>
<evidence type="ECO:0008006" key="3">
    <source>
        <dbReference type="Google" id="ProtNLM"/>
    </source>
</evidence>
<dbReference type="EMBL" id="CAWVOH010000001">
    <property type="protein sequence ID" value="CAK8054187.1"/>
    <property type="molecule type" value="Genomic_DNA"/>
</dbReference>